<accession>A0A8J1KSE7</accession>
<feature type="domain" description="Protein kinase" evidence="8">
    <location>
        <begin position="74"/>
        <end position="304"/>
    </location>
</feature>
<evidence type="ECO:0000256" key="4">
    <source>
        <dbReference type="ARBA" id="ARBA00022777"/>
    </source>
</evidence>
<keyword evidence="2" id="KW-0808">Transferase</keyword>
<keyword evidence="4 11" id="KW-0418">Kinase</keyword>
<feature type="compositionally biased region" description="Basic and acidic residues" evidence="7">
    <location>
        <begin position="38"/>
        <end position="51"/>
    </location>
</feature>
<dbReference type="OrthoDB" id="193860at2759"/>
<dbReference type="GO" id="GO:0005634">
    <property type="term" value="C:nucleus"/>
    <property type="evidence" value="ECO:0000318"/>
    <property type="project" value="GO_Central"/>
</dbReference>
<feature type="region of interest" description="Disordered" evidence="7">
    <location>
        <begin position="1"/>
        <end position="65"/>
    </location>
</feature>
<evidence type="ECO:0000259" key="8">
    <source>
        <dbReference type="PROSITE" id="PS50011"/>
    </source>
</evidence>
<keyword evidence="1" id="KW-0723">Serine/threonine-protein kinase</keyword>
<protein>
    <submittedName>
        <fullName evidence="11">Protein kinase C delta type</fullName>
    </submittedName>
</protein>
<dbReference type="PANTHER" id="PTHR24351">
    <property type="entry name" value="RIBOSOMAL PROTEIN S6 KINASE"/>
    <property type="match status" value="1"/>
</dbReference>
<keyword evidence="3 6" id="KW-0547">Nucleotide-binding</keyword>
<dbReference type="RefSeq" id="XP_041419683.1">
    <property type="nucleotide sequence ID" value="XM_041563749.1"/>
</dbReference>
<feature type="domain" description="AGC-kinase C-terminal" evidence="9">
    <location>
        <begin position="305"/>
        <end position="370"/>
    </location>
</feature>
<feature type="region of interest" description="Disordered" evidence="7">
    <location>
        <begin position="318"/>
        <end position="355"/>
    </location>
</feature>
<evidence type="ECO:0000313" key="10">
    <source>
        <dbReference type="Proteomes" id="UP000186698"/>
    </source>
</evidence>
<dbReference type="InterPro" id="IPR000719">
    <property type="entry name" value="Prot_kinase_dom"/>
</dbReference>
<dbReference type="InterPro" id="IPR000961">
    <property type="entry name" value="AGC-kinase_C"/>
</dbReference>
<dbReference type="SUPFAM" id="SSF56112">
    <property type="entry name" value="Protein kinase-like (PK-like)"/>
    <property type="match status" value="1"/>
</dbReference>
<evidence type="ECO:0000259" key="9">
    <source>
        <dbReference type="PROSITE" id="PS51285"/>
    </source>
</evidence>
<feature type="compositionally biased region" description="Basic residues" evidence="7">
    <location>
        <begin position="324"/>
        <end position="335"/>
    </location>
</feature>
<dbReference type="GO" id="GO:0005737">
    <property type="term" value="C:cytoplasm"/>
    <property type="evidence" value="ECO:0000318"/>
    <property type="project" value="GO_Central"/>
</dbReference>
<keyword evidence="5 6" id="KW-0067">ATP-binding</keyword>
<name>A0A8J1KSE7_XENLA</name>
<dbReference type="InterPro" id="IPR017441">
    <property type="entry name" value="Protein_kinase_ATP_BS"/>
</dbReference>
<dbReference type="Gene3D" id="3.30.200.20">
    <property type="entry name" value="Phosphorylase Kinase, domain 1"/>
    <property type="match status" value="1"/>
</dbReference>
<evidence type="ECO:0000256" key="5">
    <source>
        <dbReference type="ARBA" id="ARBA00022840"/>
    </source>
</evidence>
<reference evidence="11" key="1">
    <citation type="submission" date="2025-08" db="UniProtKB">
        <authorList>
            <consortium name="RefSeq"/>
        </authorList>
    </citation>
    <scope>IDENTIFICATION</scope>
    <source>
        <strain evidence="11">J_2021</strain>
        <tissue evidence="11">Erythrocytes</tissue>
    </source>
</reference>
<evidence type="ECO:0000256" key="3">
    <source>
        <dbReference type="ARBA" id="ARBA00022741"/>
    </source>
</evidence>
<dbReference type="PROSITE" id="PS00107">
    <property type="entry name" value="PROTEIN_KINASE_ATP"/>
    <property type="match status" value="1"/>
</dbReference>
<dbReference type="PROSITE" id="PS50011">
    <property type="entry name" value="PROTEIN_KINASE_DOM"/>
    <property type="match status" value="1"/>
</dbReference>
<dbReference type="GO" id="GO:0005524">
    <property type="term" value="F:ATP binding"/>
    <property type="evidence" value="ECO:0007669"/>
    <property type="project" value="UniProtKB-UniRule"/>
</dbReference>
<dbReference type="InterPro" id="IPR011009">
    <property type="entry name" value="Kinase-like_dom_sf"/>
</dbReference>
<gene>
    <name evidence="11" type="primary">LOC108716168</name>
</gene>
<dbReference type="Gene3D" id="1.10.510.10">
    <property type="entry name" value="Transferase(Phosphotransferase) domain 1"/>
    <property type="match status" value="2"/>
</dbReference>
<dbReference type="AlphaFoldDB" id="A0A8J1KSE7"/>
<evidence type="ECO:0000256" key="6">
    <source>
        <dbReference type="PROSITE-ProRule" id="PRU10141"/>
    </source>
</evidence>
<dbReference type="SMART" id="SM00220">
    <property type="entry name" value="S_TKc"/>
    <property type="match status" value="1"/>
</dbReference>
<dbReference type="Pfam" id="PF00069">
    <property type="entry name" value="Pkinase"/>
    <property type="match status" value="2"/>
</dbReference>
<evidence type="ECO:0000256" key="1">
    <source>
        <dbReference type="ARBA" id="ARBA00022527"/>
    </source>
</evidence>
<sequence>MKRIHLDFGDSDPGPSREKRKKTTERARSLEEQWVPDKCCREEKRKREESNKGGADTVRPAKSSRLDPLSVSSYDIFSKLGAGGFGKVMLAKLKGRGPYVALKSIRKAEETNYSNLATEAHVLKISTDCRVLCQGYAAFETQRHAFYVMEYLSGGNLGDELDKHGRFDMDRVRDLKPLNILLDHDGHAVISDFGLAVQNIFKDDTTTGRVGTLRYMAPEMLQGKPYNAAVDWWSLGHTIYEMATADALINNSNIKEQMYSIILDEPKLPHWLDKDLRHLLRKLLRKNPSQRLGARGDIRCHPFFEFIDWVVLENEETQPPYKPKAPKQKLFKPYKGKPPLSYLEPQKEDPSSANGNIISNFSFLHSSWQE</sequence>
<dbReference type="PROSITE" id="PS51285">
    <property type="entry name" value="AGC_KINASE_CTER"/>
    <property type="match status" value="1"/>
</dbReference>
<evidence type="ECO:0000256" key="7">
    <source>
        <dbReference type="SAM" id="MobiDB-lite"/>
    </source>
</evidence>
<feature type="binding site" evidence="6">
    <location>
        <position position="107"/>
    </location>
    <ligand>
        <name>ATP</name>
        <dbReference type="ChEBI" id="CHEBI:30616"/>
    </ligand>
</feature>
<keyword evidence="10" id="KW-1185">Reference proteome</keyword>
<dbReference type="GeneID" id="108716168"/>
<proteinExistence type="predicted"/>
<organism evidence="10 11">
    <name type="scientific">Xenopus laevis</name>
    <name type="common">African clawed frog</name>
    <dbReference type="NCBI Taxonomy" id="8355"/>
    <lineage>
        <taxon>Eukaryota</taxon>
        <taxon>Metazoa</taxon>
        <taxon>Chordata</taxon>
        <taxon>Craniata</taxon>
        <taxon>Vertebrata</taxon>
        <taxon>Euteleostomi</taxon>
        <taxon>Amphibia</taxon>
        <taxon>Batrachia</taxon>
        <taxon>Anura</taxon>
        <taxon>Pipoidea</taxon>
        <taxon>Pipidae</taxon>
        <taxon>Xenopodinae</taxon>
        <taxon>Xenopus</taxon>
        <taxon>Xenopus</taxon>
    </lineage>
</organism>
<evidence type="ECO:0000256" key="2">
    <source>
        <dbReference type="ARBA" id="ARBA00022679"/>
    </source>
</evidence>
<dbReference type="GO" id="GO:0004674">
    <property type="term" value="F:protein serine/threonine kinase activity"/>
    <property type="evidence" value="ECO:0000318"/>
    <property type="project" value="GO_Central"/>
</dbReference>
<dbReference type="KEGG" id="xla:108716168"/>
<evidence type="ECO:0000313" key="11">
    <source>
        <dbReference type="RefSeq" id="XP_041419683.1"/>
    </source>
</evidence>
<dbReference type="Proteomes" id="UP000186698">
    <property type="component" value="Chromosome 5L"/>
</dbReference>